<comment type="caution">
    <text evidence="3">The sequence shown here is derived from an EMBL/GenBank/DDBJ whole genome shotgun (WGS) entry which is preliminary data.</text>
</comment>
<sequence length="880" mass="97797">MRLIHSMAAALLLFSAPVLSGAGVIWVEGEEARNTSFSPGVAPLSDGRAAGASGGLYLKNDRADASGKEAPRFAEYEFKVAEPGSYRLWIASTPLVTGWASPYSIGWLDRPERTDMAGKKYRGVPYGRGKNEQFFFWHDAGTRDFPAAGTYTLRIETGTPRASDSKVVVFIDALALTSDLNQLPAGNSPAGSPGALPAPPKGTLVWREAELPDESNLGVRANVPFLNEKGQGASGGMYFNIDRKADAEKAPEGYYAQYDFNIPAPGAYHVWIAATPFNAGWASPCSIRWDDEPAIDLAGRRPYSPPYGFDHPRAYFFWTKAGVKNFTKAGKHTLRVIADRPRGNTDNIRVFLDAIALTADPAWAPRGNRPPGSPWQGVPKGATPEERKANFRKAIYDIQMQTYPAKLAETNEEWNPETTAEVLRKMKARPLPAPSAIGSRKQLRFGLHGIEKPFVQVGADEERTAAALDLLARAGVEFLRTAEPCWHRLGNVPGTFDYRQLDYEMSLARKHGMKLMLTMGFAPAQYGKGRGNKLAACKPEYYGLYRDYLDDLFRHVPEEMIHSVELANEVDASHVWWVGDSTPEDYVEEAKMTCDALKRAYPNRKFPFLGFSATWSSVERDRAEGRGRAWVERAFDAGADRCFDAYSLHYTWSPPKWGFADWMRAERAKRGFAPKPLHNSEESCYGHPGDLMKLFARNLFLQDMESVTYFLARDFQEVGNLLYSGLFDLNWQPKLRLLAYAASTDAMRGRKLVGMADPATGLEAYVLEKESDDAYGPRYAIVGWALDRAEEGMHSSQKAHSVNVSGWRGVREAVSWRLDPVPPNSDGSITVPNEPLTVYADELPEWRLLTPKEWRERKVAVTVRGQDAGILPGQALPDGR</sequence>
<dbReference type="SUPFAM" id="SSF51445">
    <property type="entry name" value="(Trans)glycosidases"/>
    <property type="match status" value="1"/>
</dbReference>
<feature type="region of interest" description="Disordered" evidence="1">
    <location>
        <begin position="363"/>
        <end position="383"/>
    </location>
</feature>
<evidence type="ECO:0000313" key="4">
    <source>
        <dbReference type="Proteomes" id="UP000435649"/>
    </source>
</evidence>
<dbReference type="RefSeq" id="WP_154416817.1">
    <property type="nucleotide sequence ID" value="NZ_VUNS01000001.1"/>
</dbReference>
<keyword evidence="4" id="KW-1185">Reference proteome</keyword>
<reference evidence="3 4" key="1">
    <citation type="submission" date="2019-08" db="EMBL/GenBank/DDBJ databases">
        <title>In-depth cultivation of the pig gut microbiome towards novel bacterial diversity and tailored functional studies.</title>
        <authorList>
            <person name="Wylensek D."/>
            <person name="Hitch T.C.A."/>
            <person name="Clavel T."/>
        </authorList>
    </citation>
    <scope>NUCLEOTIDE SEQUENCE [LARGE SCALE GENOMIC DNA]</scope>
    <source>
        <strain evidence="3 4">BBE-744-WT-12</strain>
    </source>
</reference>
<accession>A0A844FZM5</accession>
<feature type="signal peptide" evidence="2">
    <location>
        <begin position="1"/>
        <end position="20"/>
    </location>
</feature>
<evidence type="ECO:0000256" key="1">
    <source>
        <dbReference type="SAM" id="MobiDB-lite"/>
    </source>
</evidence>
<feature type="chain" id="PRO_5032521049" evidence="2">
    <location>
        <begin position="21"/>
        <end position="880"/>
    </location>
</feature>
<gene>
    <name evidence="3" type="ORF">FYJ85_01960</name>
</gene>
<protein>
    <submittedName>
        <fullName evidence="3">Uncharacterized protein</fullName>
    </submittedName>
</protein>
<organism evidence="3 4">
    <name type="scientific">Victivallis lenta</name>
    <dbReference type="NCBI Taxonomy" id="2606640"/>
    <lineage>
        <taxon>Bacteria</taxon>
        <taxon>Pseudomonadati</taxon>
        <taxon>Lentisphaerota</taxon>
        <taxon>Lentisphaeria</taxon>
        <taxon>Victivallales</taxon>
        <taxon>Victivallaceae</taxon>
        <taxon>Victivallis</taxon>
    </lineage>
</organism>
<dbReference type="Gene3D" id="3.20.20.80">
    <property type="entry name" value="Glycosidases"/>
    <property type="match status" value="1"/>
</dbReference>
<proteinExistence type="predicted"/>
<dbReference type="AlphaFoldDB" id="A0A844FZM5"/>
<keyword evidence="2" id="KW-0732">Signal</keyword>
<dbReference type="Proteomes" id="UP000435649">
    <property type="component" value="Unassembled WGS sequence"/>
</dbReference>
<evidence type="ECO:0000313" key="3">
    <source>
        <dbReference type="EMBL" id="MST95808.1"/>
    </source>
</evidence>
<dbReference type="InterPro" id="IPR017853">
    <property type="entry name" value="GH"/>
</dbReference>
<name>A0A844FZM5_9BACT</name>
<dbReference type="Gene3D" id="2.60.120.260">
    <property type="entry name" value="Galactose-binding domain-like"/>
    <property type="match status" value="1"/>
</dbReference>
<evidence type="ECO:0000256" key="2">
    <source>
        <dbReference type="SAM" id="SignalP"/>
    </source>
</evidence>
<dbReference type="EMBL" id="VUNS01000001">
    <property type="protein sequence ID" value="MST95808.1"/>
    <property type="molecule type" value="Genomic_DNA"/>
</dbReference>